<evidence type="ECO:0000313" key="3">
    <source>
        <dbReference type="Proteomes" id="UP001597319"/>
    </source>
</evidence>
<dbReference type="EMBL" id="JBHULE010000004">
    <property type="protein sequence ID" value="MFD2561807.1"/>
    <property type="molecule type" value="Genomic_DNA"/>
</dbReference>
<dbReference type="Proteomes" id="UP001597319">
    <property type="component" value="Unassembled WGS sequence"/>
</dbReference>
<accession>A0ABW5LA95</accession>
<feature type="domain" description="N-acetyltransferase" evidence="1">
    <location>
        <begin position="1"/>
        <end position="161"/>
    </location>
</feature>
<dbReference type="PROSITE" id="PS51186">
    <property type="entry name" value="GNAT"/>
    <property type="match status" value="2"/>
</dbReference>
<feature type="domain" description="N-acetyltransferase" evidence="1">
    <location>
        <begin position="154"/>
        <end position="280"/>
    </location>
</feature>
<comment type="caution">
    <text evidence="2">The sequence shown here is derived from an EMBL/GenBank/DDBJ whole genome shotgun (WGS) entry which is preliminary data.</text>
</comment>
<dbReference type="GO" id="GO:0016746">
    <property type="term" value="F:acyltransferase activity"/>
    <property type="evidence" value="ECO:0007669"/>
    <property type="project" value="UniProtKB-KW"/>
</dbReference>
<keyword evidence="2" id="KW-0808">Transferase</keyword>
<keyword evidence="2" id="KW-0012">Acyltransferase</keyword>
<name>A0ABW5LA95_9FLAO</name>
<dbReference type="Pfam" id="PF00583">
    <property type="entry name" value="Acetyltransf_1"/>
    <property type="match status" value="2"/>
</dbReference>
<gene>
    <name evidence="2" type="ORF">ACFSR1_03930</name>
</gene>
<sequence length="281" mass="32301">MEIKTLEGTDLKEILNIFNKSFSDYYIPFKLTKKQLSLKMLADKTNLKLSVGAFENGNLISFILHGFDTINNQKVAYNAGTGVIPEKRGIGLTKKMYRFVLPLLIEKEINKVILEVIDKNIQAIKSYEKTGFRTKRELVCYHGNIKIIATNKDLELKKLQKYDWNTMRAFWDILPTWQNSINVLNSFKSTNILLGGYIKNQLVGYVIYNADIKRILQIAVGQNFRKKQIASTLISELTKKYGNKLSVINVDKSSKSTLEFFSKIGLEKNLEQLEMELNLNK</sequence>
<dbReference type="SUPFAM" id="SSF55729">
    <property type="entry name" value="Acyl-CoA N-acyltransferases (Nat)"/>
    <property type="match status" value="2"/>
</dbReference>
<dbReference type="InterPro" id="IPR016181">
    <property type="entry name" value="Acyl_CoA_acyltransferase"/>
</dbReference>
<protein>
    <submittedName>
        <fullName evidence="2">GNAT family N-acetyltransferase</fullName>
        <ecNumber evidence="2">2.3.1.-</ecNumber>
    </submittedName>
</protein>
<keyword evidence="3" id="KW-1185">Reference proteome</keyword>
<dbReference type="EC" id="2.3.1.-" evidence="2"/>
<evidence type="ECO:0000313" key="2">
    <source>
        <dbReference type="EMBL" id="MFD2561807.1"/>
    </source>
</evidence>
<dbReference type="InterPro" id="IPR000182">
    <property type="entry name" value="GNAT_dom"/>
</dbReference>
<reference evidence="3" key="1">
    <citation type="journal article" date="2019" name="Int. J. Syst. Evol. Microbiol.">
        <title>The Global Catalogue of Microorganisms (GCM) 10K type strain sequencing project: providing services to taxonomists for standard genome sequencing and annotation.</title>
        <authorList>
            <consortium name="The Broad Institute Genomics Platform"/>
            <consortium name="The Broad Institute Genome Sequencing Center for Infectious Disease"/>
            <person name="Wu L."/>
            <person name="Ma J."/>
        </authorList>
    </citation>
    <scope>NUCLEOTIDE SEQUENCE [LARGE SCALE GENOMIC DNA]</scope>
    <source>
        <strain evidence="3">KCTC 52274</strain>
    </source>
</reference>
<dbReference type="Gene3D" id="3.40.630.30">
    <property type="match status" value="2"/>
</dbReference>
<evidence type="ECO:0000259" key="1">
    <source>
        <dbReference type="PROSITE" id="PS51186"/>
    </source>
</evidence>
<dbReference type="RefSeq" id="WP_378289849.1">
    <property type="nucleotide sequence ID" value="NZ_JBHULE010000004.1"/>
</dbReference>
<proteinExistence type="predicted"/>
<organism evidence="2 3">
    <name type="scientific">Aquimarina rubra</name>
    <dbReference type="NCBI Taxonomy" id="1920033"/>
    <lineage>
        <taxon>Bacteria</taxon>
        <taxon>Pseudomonadati</taxon>
        <taxon>Bacteroidota</taxon>
        <taxon>Flavobacteriia</taxon>
        <taxon>Flavobacteriales</taxon>
        <taxon>Flavobacteriaceae</taxon>
        <taxon>Aquimarina</taxon>
    </lineage>
</organism>